<dbReference type="InterPro" id="IPR012910">
    <property type="entry name" value="Plug_dom"/>
</dbReference>
<evidence type="ECO:0000313" key="20">
    <source>
        <dbReference type="Proteomes" id="UP000538666"/>
    </source>
</evidence>
<dbReference type="GO" id="GO:0009279">
    <property type="term" value="C:cell outer membrane"/>
    <property type="evidence" value="ECO:0007669"/>
    <property type="project" value="UniProtKB-SubCell"/>
</dbReference>
<dbReference type="NCBIfam" id="TIGR01783">
    <property type="entry name" value="TonB-siderophor"/>
    <property type="match status" value="1"/>
</dbReference>
<comment type="subcellular location">
    <subcellularLocation>
        <location evidence="1 14">Cell outer membrane</location>
        <topology evidence="1 14">Multi-pass membrane protein</topology>
    </subcellularLocation>
</comment>
<dbReference type="SUPFAM" id="SSF49464">
    <property type="entry name" value="Carboxypeptidase regulatory domain-like"/>
    <property type="match status" value="1"/>
</dbReference>
<dbReference type="FunFam" id="2.40.170.20:FF:000005">
    <property type="entry name" value="TonB-dependent siderophore receptor"/>
    <property type="match status" value="1"/>
</dbReference>
<dbReference type="RefSeq" id="WP_050061619.1">
    <property type="nucleotide sequence ID" value="NZ_JACHEK010000006.1"/>
</dbReference>
<evidence type="ECO:0000256" key="13">
    <source>
        <dbReference type="ARBA" id="ARBA00023237"/>
    </source>
</evidence>
<keyword evidence="13 14" id="KW-0998">Cell outer membrane</keyword>
<dbReference type="CDD" id="cd01347">
    <property type="entry name" value="ligand_gated_channel"/>
    <property type="match status" value="1"/>
</dbReference>
<feature type="chain" id="PRO_5032411147" evidence="16">
    <location>
        <begin position="27"/>
        <end position="793"/>
    </location>
</feature>
<gene>
    <name evidence="19" type="ORF">HNQ77_003235</name>
</gene>
<keyword evidence="9" id="KW-0406">Ion transport</keyword>
<comment type="caution">
    <text evidence="19">The sequence shown here is derived from an EMBL/GenBank/DDBJ whole genome shotgun (WGS) entry which is preliminary data.</text>
</comment>
<dbReference type="Pfam" id="PF00593">
    <property type="entry name" value="TonB_dep_Rec_b-barrel"/>
    <property type="match status" value="1"/>
</dbReference>
<keyword evidence="4 14" id="KW-1134">Transmembrane beta strand</keyword>
<dbReference type="PANTHER" id="PTHR32552">
    <property type="entry name" value="FERRICHROME IRON RECEPTOR-RELATED"/>
    <property type="match status" value="1"/>
</dbReference>
<feature type="signal peptide" evidence="16">
    <location>
        <begin position="1"/>
        <end position="26"/>
    </location>
</feature>
<keyword evidence="10 15" id="KW-0798">TonB box</keyword>
<evidence type="ECO:0000259" key="18">
    <source>
        <dbReference type="Pfam" id="PF07715"/>
    </source>
</evidence>
<dbReference type="InterPro" id="IPR000531">
    <property type="entry name" value="Beta-barrel_TonB"/>
</dbReference>
<dbReference type="Gene3D" id="2.40.170.20">
    <property type="entry name" value="TonB-dependent receptor, beta-barrel domain"/>
    <property type="match status" value="1"/>
</dbReference>
<evidence type="ECO:0000313" key="19">
    <source>
        <dbReference type="EMBL" id="MBB6145277.1"/>
    </source>
</evidence>
<evidence type="ECO:0000256" key="10">
    <source>
        <dbReference type="ARBA" id="ARBA00023077"/>
    </source>
</evidence>
<dbReference type="InterPro" id="IPR010105">
    <property type="entry name" value="TonB_sidphr_rcpt"/>
</dbReference>
<keyword evidence="11 14" id="KW-0472">Membrane</keyword>
<dbReference type="InterPro" id="IPR037066">
    <property type="entry name" value="Plug_dom_sf"/>
</dbReference>
<dbReference type="GO" id="GO:0015344">
    <property type="term" value="F:siderophore uptake transmembrane transporter activity"/>
    <property type="evidence" value="ECO:0007669"/>
    <property type="project" value="TreeGrafter"/>
</dbReference>
<evidence type="ECO:0000256" key="12">
    <source>
        <dbReference type="ARBA" id="ARBA00023170"/>
    </source>
</evidence>
<evidence type="ECO:0000256" key="5">
    <source>
        <dbReference type="ARBA" id="ARBA00022496"/>
    </source>
</evidence>
<dbReference type="Gene3D" id="2.60.40.1120">
    <property type="entry name" value="Carboxypeptidase-like, regulatory domain"/>
    <property type="match status" value="1"/>
</dbReference>
<evidence type="ECO:0000256" key="4">
    <source>
        <dbReference type="ARBA" id="ARBA00022452"/>
    </source>
</evidence>
<evidence type="ECO:0000256" key="16">
    <source>
        <dbReference type="SAM" id="SignalP"/>
    </source>
</evidence>
<evidence type="ECO:0000256" key="15">
    <source>
        <dbReference type="RuleBase" id="RU003357"/>
    </source>
</evidence>
<keyword evidence="7 16" id="KW-0732">Signal</keyword>
<dbReference type="SUPFAM" id="SSF56935">
    <property type="entry name" value="Porins"/>
    <property type="match status" value="1"/>
</dbReference>
<evidence type="ECO:0000256" key="3">
    <source>
        <dbReference type="ARBA" id="ARBA00022448"/>
    </source>
</evidence>
<dbReference type="GO" id="GO:0015891">
    <property type="term" value="P:siderophore transport"/>
    <property type="evidence" value="ECO:0007669"/>
    <property type="project" value="InterPro"/>
</dbReference>
<name>A0A841JXX8_9BACT</name>
<keyword evidence="8" id="KW-0408">Iron</keyword>
<reference evidence="19 20" key="1">
    <citation type="submission" date="2020-08" db="EMBL/GenBank/DDBJ databases">
        <title>Genomic Encyclopedia of Type Strains, Phase IV (KMG-IV): sequencing the most valuable type-strain genomes for metagenomic binning, comparative biology and taxonomic classification.</title>
        <authorList>
            <person name="Goeker M."/>
        </authorList>
    </citation>
    <scope>NUCLEOTIDE SEQUENCE [LARGE SCALE GENOMIC DNA]</scope>
    <source>
        <strain evidence="19 20">DSM 103733</strain>
    </source>
</reference>
<dbReference type="InterPro" id="IPR039426">
    <property type="entry name" value="TonB-dep_rcpt-like"/>
</dbReference>
<dbReference type="Proteomes" id="UP000538666">
    <property type="component" value="Unassembled WGS sequence"/>
</dbReference>
<evidence type="ECO:0000256" key="6">
    <source>
        <dbReference type="ARBA" id="ARBA00022692"/>
    </source>
</evidence>
<dbReference type="Pfam" id="PF07715">
    <property type="entry name" value="Plug"/>
    <property type="match status" value="1"/>
</dbReference>
<dbReference type="EMBL" id="JACHEK010000006">
    <property type="protein sequence ID" value="MBB6145277.1"/>
    <property type="molecule type" value="Genomic_DNA"/>
</dbReference>
<evidence type="ECO:0000256" key="8">
    <source>
        <dbReference type="ARBA" id="ARBA00023004"/>
    </source>
</evidence>
<accession>A0A841JXX8</accession>
<dbReference type="PANTHER" id="PTHR32552:SF68">
    <property type="entry name" value="FERRICHROME OUTER MEMBRANE TRANSPORTER_PHAGE RECEPTOR"/>
    <property type="match status" value="1"/>
</dbReference>
<keyword evidence="5" id="KW-0410">Iron transport</keyword>
<dbReference type="OrthoDB" id="127311at2"/>
<keyword evidence="6 14" id="KW-0812">Transmembrane</keyword>
<dbReference type="InterPro" id="IPR036942">
    <property type="entry name" value="Beta-barrel_TonB_sf"/>
</dbReference>
<comment type="similarity">
    <text evidence="2 14 15">Belongs to the TonB-dependent receptor family.</text>
</comment>
<organism evidence="19 20">
    <name type="scientific">Silvibacterium bohemicum</name>
    <dbReference type="NCBI Taxonomy" id="1577686"/>
    <lineage>
        <taxon>Bacteria</taxon>
        <taxon>Pseudomonadati</taxon>
        <taxon>Acidobacteriota</taxon>
        <taxon>Terriglobia</taxon>
        <taxon>Terriglobales</taxon>
        <taxon>Acidobacteriaceae</taxon>
        <taxon>Silvibacterium</taxon>
    </lineage>
</organism>
<feature type="domain" description="TonB-dependent receptor plug" evidence="18">
    <location>
        <begin position="146"/>
        <end position="245"/>
    </location>
</feature>
<evidence type="ECO:0000256" key="7">
    <source>
        <dbReference type="ARBA" id="ARBA00022729"/>
    </source>
</evidence>
<keyword evidence="20" id="KW-1185">Reference proteome</keyword>
<protein>
    <submittedName>
        <fullName evidence="19">Iron complex outermembrane receptor protein</fullName>
    </submittedName>
</protein>
<dbReference type="InterPro" id="IPR008969">
    <property type="entry name" value="CarboxyPept-like_regulatory"/>
</dbReference>
<evidence type="ECO:0000256" key="2">
    <source>
        <dbReference type="ARBA" id="ARBA00009810"/>
    </source>
</evidence>
<dbReference type="Pfam" id="PF13620">
    <property type="entry name" value="CarboxypepD_reg"/>
    <property type="match status" value="1"/>
</dbReference>
<keyword evidence="12 19" id="KW-0675">Receptor</keyword>
<evidence type="ECO:0000256" key="11">
    <source>
        <dbReference type="ARBA" id="ARBA00023136"/>
    </source>
</evidence>
<evidence type="ECO:0000256" key="9">
    <source>
        <dbReference type="ARBA" id="ARBA00023065"/>
    </source>
</evidence>
<feature type="domain" description="TonB-dependent receptor-like beta-barrel" evidence="17">
    <location>
        <begin position="319"/>
        <end position="762"/>
    </location>
</feature>
<sequence length="793" mass="86741">MFRSLLSLIFAAALFVSVPNSGYAQSACPSHGDPEVTLSGIISDPSGALLRDAQVTLTCGNLAVSATTDATGAYTVQLPAGTYSLAVVSKGFTTKQQTFQVLPNRANQQDLVLNVAQENSTVEVRAGAQGYAVSENSEATRTDTSIRDIPQAVYVIPEQVLQDQQVIRLADAVRNVSGVTIAEDAGGRQERVTLRGFVTDTTFQDGFRNASNANATFPDFANVERVDILKGPSSTVFGRLDPGGVVNLVTKQPLSEHYYSATMQGGSYQLLRPTIDASGPLTANKSLLYRFIASGQDSQSFRDFNFTRRLFLSPTLTWTPSPSTSLRLYTEFLGGSNLNDRGLIAIGTRPANLPVSRYLADPNLVYPYRQGKAGLSFDQALGRGWTFRSYERSSTGWDNYNARVANALSKDMQMVTLNDLRSDQYFQAHYWINEVTGTVKTGPIQHTLLAGAELDYEIYDTNTTRQASGTPAETLNIYYPNYAALPPRDLMESTINQTRDGYGGGYLQDQITLTPKLKVTGGLRYDLAKLKTVGYFASPSSSSRDTAWSPRVGLVYDPVQAFSFYATYNKSFQPESGTQANGTPFVPEYGRLLETGFKFDTLSHRVTGTAAVYQIDLTNVITADPNNPGFSIQLGQQRSRGMEFNALTHLTHQWDLISGYALTNATIHKDNTYLVDSQLQSVPRHTGNLWTRYTQSQGRLSGASIGAGVSGVSNMQGQLITQAAPNTFYLVPGWGRVDAGISYEPPKEAGWRYRFALNANNLLDRRYFSGASGRFAVYPGSPRDIIASFQLIR</sequence>
<evidence type="ECO:0000256" key="14">
    <source>
        <dbReference type="PROSITE-ProRule" id="PRU01360"/>
    </source>
</evidence>
<dbReference type="AlphaFoldDB" id="A0A841JXX8"/>
<keyword evidence="3 14" id="KW-0813">Transport</keyword>
<dbReference type="FunFam" id="2.170.130.10:FF:000001">
    <property type="entry name" value="Catecholate siderophore TonB-dependent receptor"/>
    <property type="match status" value="1"/>
</dbReference>
<dbReference type="Gene3D" id="2.170.130.10">
    <property type="entry name" value="TonB-dependent receptor, plug domain"/>
    <property type="match status" value="1"/>
</dbReference>
<evidence type="ECO:0000259" key="17">
    <source>
        <dbReference type="Pfam" id="PF00593"/>
    </source>
</evidence>
<dbReference type="PROSITE" id="PS52016">
    <property type="entry name" value="TONB_DEPENDENT_REC_3"/>
    <property type="match status" value="1"/>
</dbReference>
<proteinExistence type="inferred from homology"/>
<evidence type="ECO:0000256" key="1">
    <source>
        <dbReference type="ARBA" id="ARBA00004571"/>
    </source>
</evidence>
<dbReference type="GO" id="GO:0038023">
    <property type="term" value="F:signaling receptor activity"/>
    <property type="evidence" value="ECO:0007669"/>
    <property type="project" value="InterPro"/>
</dbReference>